<dbReference type="GO" id="GO:0000785">
    <property type="term" value="C:chromatin"/>
    <property type="evidence" value="ECO:0007669"/>
    <property type="project" value="TreeGrafter"/>
</dbReference>
<dbReference type="GO" id="GO:0045893">
    <property type="term" value="P:positive regulation of DNA-templated transcription"/>
    <property type="evidence" value="ECO:0007669"/>
    <property type="project" value="InterPro"/>
</dbReference>
<dbReference type="Gene3D" id="2.60.40.820">
    <property type="entry name" value="Transcription factor, T-box"/>
    <property type="match status" value="1"/>
</dbReference>
<protein>
    <submittedName>
        <fullName evidence="8">T-box transcription factor C SciTbxC</fullName>
    </submittedName>
</protein>
<keyword evidence="4 5" id="KW-0539">Nucleus</keyword>
<reference evidence="8" key="1">
    <citation type="journal article" date="2014" name="Nat. Commun.">
        <title>Developmental gene expression provides clues to relationships between sponge and eumetazoan body plans.</title>
        <authorList>
            <person name="Leininger S."/>
            <person name="Adamski M."/>
            <person name="Bergum B."/>
            <person name="Guder C."/>
            <person name="Liu J."/>
            <person name="Laplante M."/>
            <person name="Brate J."/>
            <person name="Hoffmann F."/>
            <person name="Fortunato S."/>
            <person name="Jordal S."/>
            <person name="Rapp H.T."/>
            <person name="Adamska M."/>
        </authorList>
    </citation>
    <scope>NUCLEOTIDE SEQUENCE</scope>
</reference>
<keyword evidence="2 5" id="KW-0238">DNA-binding</keyword>
<dbReference type="AlphaFoldDB" id="A0A077SMW5"/>
<evidence type="ECO:0000259" key="7">
    <source>
        <dbReference type="PROSITE" id="PS50252"/>
    </source>
</evidence>
<proteinExistence type="evidence at transcript level"/>
<dbReference type="InterPro" id="IPR008967">
    <property type="entry name" value="p53-like_TF_DNA-bd_sf"/>
</dbReference>
<sequence>MDLAQQQQQASAPAAVMPVACGGSYCAKPQDWIMADPNERDAPQVVLADNEGHWEKFSPETMEMVVTRDGRRLFPRCKFQIRGLNATDHYKFYISLVSADGNRYKYDFRSTWTTVGMADPPVRSSEQLYCHPDSPSTGDAWSRQSTICFDKLKITNREDDDKGHIFLHTMQKYRARVYVVRVKPNMEEVCWCFDFPKTTFIAVTTYNNDAIRRFKVKNNAFAKGHRQKGALGDGSDFAAQMTHAHAAVSPSPSQVVRTPPPGCPQAYYVHAAAASRVMQQQQPPPQQQQSVSYTPARIHQQQCFVPICTPSSMSTTGATEFPFQPVKRPSSCSLYAEPPNKTARTDGGTSGLGSECTNTNLSSPCREFSIAHICRRGDRETPTSDEGVPPSCSASNHHHDHDDDGRSDHAVPISPTPKAATVAAAHTYIQQPLPYSAVSPLSSAGATSSPTMARPTAIPMLHPMQQPIHIPAAAHQAPTYFQLPGTQTLVPVNPNSNVGVQPYHHPIPTIMAPAGCSAPPAAQQHRPQQSFAYVPAAPHMQAMQMMPVKYVVLQQS</sequence>
<organism evidence="8">
    <name type="scientific">Sycon ciliatum</name>
    <dbReference type="NCBI Taxonomy" id="27933"/>
    <lineage>
        <taxon>Eukaryota</taxon>
        <taxon>Metazoa</taxon>
        <taxon>Porifera</taxon>
        <taxon>Calcarea</taxon>
        <taxon>Calcaronea</taxon>
        <taxon>Leucosolenida</taxon>
        <taxon>Sycettidae</taxon>
        <taxon>Sycon</taxon>
    </lineage>
</organism>
<evidence type="ECO:0000256" key="4">
    <source>
        <dbReference type="ARBA" id="ARBA00023242"/>
    </source>
</evidence>
<dbReference type="EMBL" id="HG973413">
    <property type="protein sequence ID" value="CDO67952.1"/>
    <property type="molecule type" value="mRNA"/>
</dbReference>
<dbReference type="GO" id="GO:0000981">
    <property type="term" value="F:DNA-binding transcription factor activity, RNA polymerase II-specific"/>
    <property type="evidence" value="ECO:0007669"/>
    <property type="project" value="TreeGrafter"/>
</dbReference>
<evidence type="ECO:0000256" key="3">
    <source>
        <dbReference type="ARBA" id="ARBA00023163"/>
    </source>
</evidence>
<dbReference type="PANTHER" id="PTHR11267:SF204">
    <property type="entry name" value="SPADETAIL"/>
    <property type="match status" value="1"/>
</dbReference>
<dbReference type="GO" id="GO:0005634">
    <property type="term" value="C:nucleus"/>
    <property type="evidence" value="ECO:0007669"/>
    <property type="project" value="UniProtKB-SubCell"/>
</dbReference>
<keyword evidence="1" id="KW-0805">Transcription regulation</keyword>
<dbReference type="InterPro" id="IPR001699">
    <property type="entry name" value="TF_T-box"/>
</dbReference>
<name>A0A077SMW5_9METZ</name>
<comment type="subcellular location">
    <subcellularLocation>
        <location evidence="5">Nucleus</location>
    </subcellularLocation>
</comment>
<keyword evidence="3" id="KW-0804">Transcription</keyword>
<dbReference type="InterPro" id="IPR046360">
    <property type="entry name" value="T-box_DNA-bd"/>
</dbReference>
<dbReference type="GO" id="GO:0001708">
    <property type="term" value="P:cell fate specification"/>
    <property type="evidence" value="ECO:0007669"/>
    <property type="project" value="TreeGrafter"/>
</dbReference>
<dbReference type="PANTHER" id="PTHR11267">
    <property type="entry name" value="T-BOX PROTEIN-RELATED"/>
    <property type="match status" value="1"/>
</dbReference>
<evidence type="ECO:0000256" key="2">
    <source>
        <dbReference type="ARBA" id="ARBA00023125"/>
    </source>
</evidence>
<dbReference type="PROSITE" id="PS50252">
    <property type="entry name" value="TBOX_3"/>
    <property type="match status" value="1"/>
</dbReference>
<feature type="domain" description="T-box" evidence="7">
    <location>
        <begin position="48"/>
        <end position="227"/>
    </location>
</feature>
<feature type="DNA-binding region" description="T-box" evidence="5">
    <location>
        <begin position="53"/>
        <end position="227"/>
    </location>
</feature>
<accession>A0A077SMW5</accession>
<dbReference type="CDD" id="cd00182">
    <property type="entry name" value="T-box"/>
    <property type="match status" value="1"/>
</dbReference>
<dbReference type="InterPro" id="IPR036960">
    <property type="entry name" value="T-box_sf"/>
</dbReference>
<dbReference type="PRINTS" id="PR00937">
    <property type="entry name" value="TBOX"/>
</dbReference>
<feature type="region of interest" description="Disordered" evidence="6">
    <location>
        <begin position="330"/>
        <end position="358"/>
    </location>
</feature>
<gene>
    <name evidence="8" type="primary">TbxC</name>
</gene>
<evidence type="ECO:0000256" key="6">
    <source>
        <dbReference type="SAM" id="MobiDB-lite"/>
    </source>
</evidence>
<evidence type="ECO:0000256" key="1">
    <source>
        <dbReference type="ARBA" id="ARBA00023015"/>
    </source>
</evidence>
<dbReference type="Pfam" id="PF00907">
    <property type="entry name" value="T-box"/>
    <property type="match status" value="1"/>
</dbReference>
<dbReference type="GO" id="GO:0000978">
    <property type="term" value="F:RNA polymerase II cis-regulatory region sequence-specific DNA binding"/>
    <property type="evidence" value="ECO:0007669"/>
    <property type="project" value="InterPro"/>
</dbReference>
<evidence type="ECO:0000256" key="5">
    <source>
        <dbReference type="PROSITE-ProRule" id="PRU00201"/>
    </source>
</evidence>
<dbReference type="SUPFAM" id="SSF49417">
    <property type="entry name" value="p53-like transcription factors"/>
    <property type="match status" value="1"/>
</dbReference>
<feature type="compositionally biased region" description="Basic and acidic residues" evidence="6">
    <location>
        <begin position="397"/>
        <end position="409"/>
    </location>
</feature>
<dbReference type="SMART" id="SM00425">
    <property type="entry name" value="TBOX"/>
    <property type="match status" value="1"/>
</dbReference>
<evidence type="ECO:0000313" key="8">
    <source>
        <dbReference type="EMBL" id="CDO67952.1"/>
    </source>
</evidence>
<feature type="region of interest" description="Disordered" evidence="6">
    <location>
        <begin position="378"/>
        <end position="418"/>
    </location>
</feature>